<organism evidence="1 2">
    <name type="scientific">Sorangium atrum</name>
    <dbReference type="NCBI Taxonomy" id="2995308"/>
    <lineage>
        <taxon>Bacteria</taxon>
        <taxon>Pseudomonadati</taxon>
        <taxon>Myxococcota</taxon>
        <taxon>Polyangia</taxon>
        <taxon>Polyangiales</taxon>
        <taxon>Polyangiaceae</taxon>
        <taxon>Sorangium</taxon>
    </lineage>
</organism>
<reference evidence="1 2" key="1">
    <citation type="submission" date="2023-01" db="EMBL/GenBank/DDBJ databases">
        <title>Minimal conservation of predation-associated metabolite biosynthetic gene clusters underscores biosynthetic potential of Myxococcota including descriptions for ten novel species: Archangium lansinium sp. nov., Myxococcus landrumus sp. nov., Nannocystis bai.</title>
        <authorList>
            <person name="Ahearne A."/>
            <person name="Stevens C."/>
            <person name="Dowd S."/>
        </authorList>
    </citation>
    <scope>NUCLEOTIDE SEQUENCE [LARGE SCALE GENOMIC DNA]</scope>
    <source>
        <strain evidence="1 2">WIWO2</strain>
    </source>
</reference>
<evidence type="ECO:0000313" key="1">
    <source>
        <dbReference type="EMBL" id="MDC0681151.1"/>
    </source>
</evidence>
<proteinExistence type="predicted"/>
<accession>A0ABT5C409</accession>
<keyword evidence="2" id="KW-1185">Reference proteome</keyword>
<dbReference type="Proteomes" id="UP001217485">
    <property type="component" value="Unassembled WGS sequence"/>
</dbReference>
<dbReference type="EMBL" id="JAQNDK010000003">
    <property type="protein sequence ID" value="MDC0681151.1"/>
    <property type="molecule type" value="Genomic_DNA"/>
</dbReference>
<protein>
    <submittedName>
        <fullName evidence="1">Uncharacterized protein</fullName>
    </submittedName>
</protein>
<sequence length="524" mass="53633">MSLPWKYSAPWIAIVGLASCSFRMAEGSVDGPDTPGDAAQPTVLAFEEEGTLQLVPGELRTVWVTGQPPAPYEVSFTLLGEAAGAWVDRTTAVADENGRASVQLHASTLGSTFRLRAATKKGPSAELGVSVSAEGFGTLRVIPVYDGTRVAKGWTASVVAEATCEEIAAAAPEAPVGALVAHGGPGEPVVVKGAPVGPSLTVALHSGRIMWGCVGERELLAGSARDVWVPIKDLPIDMAATRLDTKLTLVTAEGLTAMLEAATEQLLDAFLPAGAEAASLLDAMQRAAPPAQATAFAAQRIEGDWDAAAQAHLAALPVPLRNRCRGWAHAGLAGTPLALDGQLSGAGDMQGRALFEASWLGSVTADNAGVPSEHFMSWTADPGDVLRLAGTLTWSPTRYIGGVTGLGVAAEADAESVPAALAAAAECQALGELLGGYSDCSSDCMAMLCAGGLKLLWRAGTEASEKAGMIGEIVVNASGPAQLDSSATPIAWTADWLGAIRYGQGEEVGVEGRVNAVSPDAITH</sequence>
<dbReference type="PROSITE" id="PS51257">
    <property type="entry name" value="PROKAR_LIPOPROTEIN"/>
    <property type="match status" value="1"/>
</dbReference>
<gene>
    <name evidence="1" type="ORF">POL72_25655</name>
</gene>
<evidence type="ECO:0000313" key="2">
    <source>
        <dbReference type="Proteomes" id="UP001217485"/>
    </source>
</evidence>
<dbReference type="RefSeq" id="WP_272098196.1">
    <property type="nucleotide sequence ID" value="NZ_JAQNDK010000003.1"/>
</dbReference>
<name>A0ABT5C409_9BACT</name>
<comment type="caution">
    <text evidence="1">The sequence shown here is derived from an EMBL/GenBank/DDBJ whole genome shotgun (WGS) entry which is preliminary data.</text>
</comment>